<dbReference type="EMBL" id="QKKF02037021">
    <property type="protein sequence ID" value="RZF32478.1"/>
    <property type="molecule type" value="Genomic_DNA"/>
</dbReference>
<dbReference type="Gene3D" id="1.10.287.110">
    <property type="entry name" value="DnaJ domain"/>
    <property type="match status" value="1"/>
</dbReference>
<dbReference type="PROSITE" id="PS50090">
    <property type="entry name" value="MYB_LIKE"/>
    <property type="match status" value="1"/>
</dbReference>
<dbReference type="PROSITE" id="PS00636">
    <property type="entry name" value="DNAJ_1"/>
    <property type="match status" value="1"/>
</dbReference>
<comment type="caution">
    <text evidence="14">The sequence shown here is derived from an EMBL/GenBank/DDBJ whole genome shotgun (WGS) entry which is preliminary data.</text>
</comment>
<keyword evidence="5 11" id="KW-1133">Transmembrane helix</keyword>
<dbReference type="STRING" id="195883.A0A482WG82"/>
<evidence type="ECO:0008006" key="16">
    <source>
        <dbReference type="Google" id="ProtNLM"/>
    </source>
</evidence>
<feature type="region of interest" description="Disordered" evidence="10">
    <location>
        <begin position="343"/>
        <end position="415"/>
    </location>
</feature>
<feature type="transmembrane region" description="Helical" evidence="11">
    <location>
        <begin position="6"/>
        <end position="25"/>
    </location>
</feature>
<dbReference type="Pfam" id="PF23082">
    <property type="entry name" value="Myb_DNA-binding_2"/>
    <property type="match status" value="1"/>
</dbReference>
<dbReference type="PANTHER" id="PTHR44653">
    <property type="entry name" value="DNAJ HOMOLOG SUBFAMILY C MEMBER 1"/>
    <property type="match status" value="1"/>
</dbReference>
<dbReference type="PROSITE" id="PS50076">
    <property type="entry name" value="DNAJ_2"/>
    <property type="match status" value="1"/>
</dbReference>
<feature type="compositionally biased region" description="Acidic residues" evidence="10">
    <location>
        <begin position="363"/>
        <end position="386"/>
    </location>
</feature>
<evidence type="ECO:0000256" key="9">
    <source>
        <dbReference type="ARBA" id="ARBA00037847"/>
    </source>
</evidence>
<evidence type="ECO:0000256" key="5">
    <source>
        <dbReference type="ARBA" id="ARBA00022989"/>
    </source>
</evidence>
<keyword evidence="3" id="KW-0732">Signal</keyword>
<dbReference type="InterPro" id="IPR001623">
    <property type="entry name" value="DnaJ_domain"/>
</dbReference>
<dbReference type="CDD" id="cd00167">
    <property type="entry name" value="SANT"/>
    <property type="match status" value="2"/>
</dbReference>
<keyword evidence="2 11" id="KW-0812">Transmembrane</keyword>
<evidence type="ECO:0000256" key="10">
    <source>
        <dbReference type="SAM" id="MobiDB-lite"/>
    </source>
</evidence>
<feature type="transmembrane region" description="Helical" evidence="11">
    <location>
        <begin position="131"/>
        <end position="151"/>
    </location>
</feature>
<feature type="region of interest" description="Disordered" evidence="10">
    <location>
        <begin position="236"/>
        <end position="302"/>
    </location>
</feature>
<feature type="region of interest" description="Disordered" evidence="10">
    <location>
        <begin position="463"/>
        <end position="492"/>
    </location>
</feature>
<keyword evidence="8" id="KW-0539">Nucleus</keyword>
<dbReference type="InterPro" id="IPR001005">
    <property type="entry name" value="SANT/Myb"/>
</dbReference>
<dbReference type="OrthoDB" id="1420887at2759"/>
<dbReference type="SMART" id="SM00717">
    <property type="entry name" value="SANT"/>
    <property type="match status" value="2"/>
</dbReference>
<proteinExistence type="predicted"/>
<dbReference type="Proteomes" id="UP000291343">
    <property type="component" value="Unassembled WGS sequence"/>
</dbReference>
<dbReference type="GO" id="GO:0005634">
    <property type="term" value="C:nucleus"/>
    <property type="evidence" value="ECO:0007669"/>
    <property type="project" value="UniProtKB-SubCell"/>
</dbReference>
<feature type="compositionally biased region" description="Polar residues" evidence="10">
    <location>
        <begin position="468"/>
        <end position="492"/>
    </location>
</feature>
<evidence type="ECO:0000256" key="6">
    <source>
        <dbReference type="ARBA" id="ARBA00023136"/>
    </source>
</evidence>
<keyword evidence="4" id="KW-0677">Repeat</keyword>
<dbReference type="FunCoup" id="A0A482WG82">
    <property type="interactions" value="1165"/>
</dbReference>
<keyword evidence="15" id="KW-1185">Reference proteome</keyword>
<evidence type="ECO:0000256" key="4">
    <source>
        <dbReference type="ARBA" id="ARBA00022737"/>
    </source>
</evidence>
<evidence type="ECO:0000256" key="3">
    <source>
        <dbReference type="ARBA" id="ARBA00022729"/>
    </source>
</evidence>
<accession>A0A482WG82</accession>
<dbReference type="PRINTS" id="PR00625">
    <property type="entry name" value="JDOMAIN"/>
</dbReference>
<dbReference type="InterPro" id="IPR009057">
    <property type="entry name" value="Homeodomain-like_sf"/>
</dbReference>
<feature type="compositionally biased region" description="Pro residues" evidence="10">
    <location>
        <begin position="281"/>
        <end position="296"/>
    </location>
</feature>
<evidence type="ECO:0000256" key="2">
    <source>
        <dbReference type="ARBA" id="ARBA00022692"/>
    </source>
</evidence>
<dbReference type="InterPro" id="IPR052606">
    <property type="entry name" value="DnaJ_domain_protein"/>
</dbReference>
<comment type="subcellular location">
    <subcellularLocation>
        <location evidence="9">Endomembrane system</location>
        <topology evidence="9">Single-pass membrane protein</topology>
    </subcellularLocation>
    <subcellularLocation>
        <location evidence="1">Nucleus</location>
    </subcellularLocation>
</comment>
<dbReference type="InterPro" id="IPR036869">
    <property type="entry name" value="J_dom_sf"/>
</dbReference>
<protein>
    <recommendedName>
        <fullName evidence="16">DnaJ homolog subfamily C member 1</fullName>
    </recommendedName>
</protein>
<dbReference type="Pfam" id="PF00226">
    <property type="entry name" value="DnaJ"/>
    <property type="match status" value="1"/>
</dbReference>
<feature type="domain" description="J" evidence="12">
    <location>
        <begin position="42"/>
        <end position="106"/>
    </location>
</feature>
<evidence type="ECO:0000256" key="7">
    <source>
        <dbReference type="ARBA" id="ARBA00023186"/>
    </source>
</evidence>
<evidence type="ECO:0000313" key="14">
    <source>
        <dbReference type="EMBL" id="RZF32478.1"/>
    </source>
</evidence>
<evidence type="ECO:0000313" key="15">
    <source>
        <dbReference type="Proteomes" id="UP000291343"/>
    </source>
</evidence>
<dbReference type="SUPFAM" id="SSF46565">
    <property type="entry name" value="Chaperone J-domain"/>
    <property type="match status" value="1"/>
</dbReference>
<dbReference type="CDD" id="cd06257">
    <property type="entry name" value="DnaJ"/>
    <property type="match status" value="1"/>
</dbReference>
<dbReference type="InParanoid" id="A0A482WG82"/>
<dbReference type="SMART" id="SM00271">
    <property type="entry name" value="DnaJ"/>
    <property type="match status" value="1"/>
</dbReference>
<sequence length="492" mass="55445">MAVSSSSLCLPFIIFFIGISSVLCFDSDEMEVFDAVEEINQNFYTLLDIPQNADASAIKKAFRRLSLVLHPDKNDAPDAEVQFRQLVAMYDILKDPNKRRCYDAVLINGLPDWKQAVYYYRRVRKMGLAEMSAILFVIISIGQYLVGWAAYLEKKYTVEEYLSSKSKKLQKKQKKGKAETASLIQEFEIELQKPSAMDTLPFQIPRLIWFLLVSAPPLTYSWLRDYLEERQRQKLLQAEEQDESSDDEPAPVHTRQPRRRKPAFSVPEIKDGGGPKTPSSTPAPPPPPTTSPPPPVSGGLWTDDDLLELTRLVKKFPMGTTERWERIGEALARPANEVAHMAHKIKDNMVRTLTTRRQKQKEEEDEEEGGGDSSSENEAEEEEPIVEEPKKVKTRGGKHGGGEGGGGGSWSQVQQKAFETALAKFPKGTTADRWDKIAKCVPGKSKEECMQRFKQLVDIVKKKKEQETSNVESAQEQATDTQCEPQATESST</sequence>
<dbReference type="Pfam" id="PF00249">
    <property type="entry name" value="Myb_DNA-binding"/>
    <property type="match status" value="1"/>
</dbReference>
<organism evidence="14 15">
    <name type="scientific">Laodelphax striatellus</name>
    <name type="common">Small brown planthopper</name>
    <name type="synonym">Delphax striatella</name>
    <dbReference type="NCBI Taxonomy" id="195883"/>
    <lineage>
        <taxon>Eukaryota</taxon>
        <taxon>Metazoa</taxon>
        <taxon>Ecdysozoa</taxon>
        <taxon>Arthropoda</taxon>
        <taxon>Hexapoda</taxon>
        <taxon>Insecta</taxon>
        <taxon>Pterygota</taxon>
        <taxon>Neoptera</taxon>
        <taxon>Paraneoptera</taxon>
        <taxon>Hemiptera</taxon>
        <taxon>Auchenorrhyncha</taxon>
        <taxon>Fulgoroidea</taxon>
        <taxon>Delphacidae</taxon>
        <taxon>Criomorphinae</taxon>
        <taxon>Laodelphax</taxon>
    </lineage>
</organism>
<reference evidence="14 15" key="1">
    <citation type="journal article" date="2017" name="Gigascience">
        <title>Genome sequence of the small brown planthopper, Laodelphax striatellus.</title>
        <authorList>
            <person name="Zhu J."/>
            <person name="Jiang F."/>
            <person name="Wang X."/>
            <person name="Yang P."/>
            <person name="Bao Y."/>
            <person name="Zhao W."/>
            <person name="Wang W."/>
            <person name="Lu H."/>
            <person name="Wang Q."/>
            <person name="Cui N."/>
            <person name="Li J."/>
            <person name="Chen X."/>
            <person name="Luo L."/>
            <person name="Yu J."/>
            <person name="Kang L."/>
            <person name="Cui F."/>
        </authorList>
    </citation>
    <scope>NUCLEOTIDE SEQUENCE [LARGE SCALE GENOMIC DNA]</scope>
    <source>
        <strain evidence="14">Lst14</strain>
    </source>
</reference>
<feature type="compositionally biased region" description="Acidic residues" evidence="10">
    <location>
        <begin position="239"/>
        <end position="249"/>
    </location>
</feature>
<dbReference type="InterPro" id="IPR018253">
    <property type="entry name" value="DnaJ_domain_CS"/>
</dbReference>
<keyword evidence="7" id="KW-0143">Chaperone</keyword>
<gene>
    <name evidence="14" type="ORF">LSTR_LSTR011332</name>
</gene>
<evidence type="ECO:0000259" key="13">
    <source>
        <dbReference type="PROSITE" id="PS50090"/>
    </source>
</evidence>
<dbReference type="PANTHER" id="PTHR44653:SF2">
    <property type="entry name" value="DNAJ HOMOLOG SUBFAMILY C MEMBER 1"/>
    <property type="match status" value="1"/>
</dbReference>
<dbReference type="AlphaFoldDB" id="A0A482WG82"/>
<evidence type="ECO:0000259" key="12">
    <source>
        <dbReference type="PROSITE" id="PS50076"/>
    </source>
</evidence>
<evidence type="ECO:0000256" key="8">
    <source>
        <dbReference type="ARBA" id="ARBA00023242"/>
    </source>
</evidence>
<evidence type="ECO:0000256" key="1">
    <source>
        <dbReference type="ARBA" id="ARBA00004123"/>
    </source>
</evidence>
<dbReference type="FunFam" id="1.10.10.60:FF:000180">
    <property type="entry name" value="DnaJ (Hsp40) homolog, subfamily C, member 2"/>
    <property type="match status" value="1"/>
</dbReference>
<name>A0A482WG82_LAOST</name>
<evidence type="ECO:0000256" key="11">
    <source>
        <dbReference type="SAM" id="Phobius"/>
    </source>
</evidence>
<dbReference type="SUPFAM" id="SSF46689">
    <property type="entry name" value="Homeodomain-like"/>
    <property type="match status" value="2"/>
</dbReference>
<dbReference type="GO" id="GO:0012505">
    <property type="term" value="C:endomembrane system"/>
    <property type="evidence" value="ECO:0007669"/>
    <property type="project" value="UniProtKB-SubCell"/>
</dbReference>
<keyword evidence="6 11" id="KW-0472">Membrane</keyword>
<feature type="domain" description="Myb-like" evidence="13">
    <location>
        <begin position="408"/>
        <end position="457"/>
    </location>
</feature>
<dbReference type="Gene3D" id="1.10.10.60">
    <property type="entry name" value="Homeodomain-like"/>
    <property type="match status" value="2"/>
</dbReference>